<evidence type="ECO:0000256" key="4">
    <source>
        <dbReference type="ARBA" id="ARBA00022490"/>
    </source>
</evidence>
<dbReference type="PANTHER" id="PTHR11601">
    <property type="entry name" value="CYSTEINE DESULFURYLASE FAMILY MEMBER"/>
    <property type="match status" value="1"/>
</dbReference>
<evidence type="ECO:0000256" key="3">
    <source>
        <dbReference type="ARBA" id="ARBA00011738"/>
    </source>
</evidence>
<dbReference type="GO" id="GO:0009000">
    <property type="term" value="F:selenocysteine lyase activity"/>
    <property type="evidence" value="ECO:0007669"/>
    <property type="project" value="UniProtKB-EC"/>
</dbReference>
<evidence type="ECO:0000256" key="7">
    <source>
        <dbReference type="ARBA" id="ARBA00039054"/>
    </source>
</evidence>
<organism evidence="10">
    <name type="scientific">Pongo abelii</name>
    <name type="common">Sumatran orangutan</name>
    <name type="synonym">Pongo pygmaeus abelii</name>
    <dbReference type="NCBI Taxonomy" id="9601"/>
    <lineage>
        <taxon>Eukaryota</taxon>
        <taxon>Metazoa</taxon>
        <taxon>Chordata</taxon>
        <taxon>Craniata</taxon>
        <taxon>Vertebrata</taxon>
        <taxon>Euteleostomi</taxon>
        <taxon>Mammalia</taxon>
        <taxon>Eutheria</taxon>
        <taxon>Euarchontoglires</taxon>
        <taxon>Primates</taxon>
        <taxon>Haplorrhini</taxon>
        <taxon>Catarrhini</taxon>
        <taxon>Hominidae</taxon>
        <taxon>Pongo</taxon>
    </lineage>
</organism>
<feature type="non-terminal residue" evidence="10">
    <location>
        <position position="1"/>
    </location>
</feature>
<feature type="domain" description="Aminotransferase class V" evidence="9">
    <location>
        <begin position="5"/>
        <end position="104"/>
    </location>
</feature>
<evidence type="ECO:0000259" key="9">
    <source>
        <dbReference type="Pfam" id="PF00266"/>
    </source>
</evidence>
<dbReference type="GO" id="GO:0005829">
    <property type="term" value="C:cytosol"/>
    <property type="evidence" value="ECO:0007669"/>
    <property type="project" value="UniProtKB-SubCell"/>
</dbReference>
<evidence type="ECO:0000313" key="10">
    <source>
        <dbReference type="EMBL" id="PNJ34935.1"/>
    </source>
</evidence>
<name>A0A2J8TPH9_PONAB</name>
<dbReference type="PANTHER" id="PTHR11601:SF62">
    <property type="entry name" value="SELENOCYSTEINE LYASE"/>
    <property type="match status" value="1"/>
</dbReference>
<keyword evidence="4" id="KW-0963">Cytoplasm</keyword>
<evidence type="ECO:0000256" key="6">
    <source>
        <dbReference type="ARBA" id="ARBA00037407"/>
    </source>
</evidence>
<protein>
    <recommendedName>
        <fullName evidence="8">Selenocysteine lyase</fullName>
        <ecNumber evidence="7">4.4.1.16</ecNumber>
    </recommendedName>
</protein>
<evidence type="ECO:0000256" key="5">
    <source>
        <dbReference type="ARBA" id="ARBA00022679"/>
    </source>
</evidence>
<proteinExistence type="predicted"/>
<comment type="cofactor">
    <cofactor evidence="1">
        <name>pyridoxal 5'-phosphate</name>
        <dbReference type="ChEBI" id="CHEBI:597326"/>
    </cofactor>
</comment>
<comment type="subcellular location">
    <subcellularLocation>
        <location evidence="2">Cytoplasm</location>
        <location evidence="2">Cytosol</location>
    </subcellularLocation>
</comment>
<evidence type="ECO:0000256" key="8">
    <source>
        <dbReference type="ARBA" id="ARBA00040554"/>
    </source>
</evidence>
<dbReference type="GO" id="GO:0016740">
    <property type="term" value="F:transferase activity"/>
    <property type="evidence" value="ECO:0007669"/>
    <property type="project" value="UniProtKB-KW"/>
</dbReference>
<comment type="function">
    <text evidence="6">Catalyzes the decomposition of L-selenocysteine to L-alanine and elemental selenium.</text>
</comment>
<gene>
    <name evidence="10" type="ORF">CR201_G0033080</name>
</gene>
<comment type="caution">
    <text evidence="10">The sequence shown here is derived from an EMBL/GenBank/DDBJ whole genome shotgun (WGS) entry which is preliminary data.</text>
</comment>
<dbReference type="InterPro" id="IPR015421">
    <property type="entry name" value="PyrdxlP-dep_Trfase_major"/>
</dbReference>
<comment type="subunit">
    <text evidence="3">Homodimer.</text>
</comment>
<dbReference type="SUPFAM" id="SSF53383">
    <property type="entry name" value="PLP-dependent transferases"/>
    <property type="match status" value="1"/>
</dbReference>
<dbReference type="Gene3D" id="3.40.640.10">
    <property type="entry name" value="Type I PLP-dependent aspartate aminotransferase-like (Major domain)"/>
    <property type="match status" value="1"/>
</dbReference>
<reference evidence="10" key="1">
    <citation type="submission" date="2017-12" db="EMBL/GenBank/DDBJ databases">
        <title>High-resolution comparative analysis of great ape genomes.</title>
        <authorList>
            <person name="Pollen A."/>
            <person name="Hastie A."/>
            <person name="Hormozdiari F."/>
            <person name="Dougherty M."/>
            <person name="Liu R."/>
            <person name="Chaisson M."/>
            <person name="Hoppe E."/>
            <person name="Hill C."/>
            <person name="Pang A."/>
            <person name="Hillier L."/>
            <person name="Baker C."/>
            <person name="Armstrong J."/>
            <person name="Shendure J."/>
            <person name="Paten B."/>
            <person name="Wilson R."/>
            <person name="Chao H."/>
            <person name="Schneider V."/>
            <person name="Ventura M."/>
            <person name="Kronenberg Z."/>
            <person name="Murali S."/>
            <person name="Gordon D."/>
            <person name="Cantsilieris S."/>
            <person name="Munson K."/>
            <person name="Nelson B."/>
            <person name="Raja A."/>
            <person name="Underwood J."/>
            <person name="Diekhans M."/>
            <person name="Fiddes I."/>
            <person name="Haussler D."/>
            <person name="Eichler E."/>
        </authorList>
    </citation>
    <scope>NUCLEOTIDE SEQUENCE [LARGE SCALE GENOMIC DNA]</scope>
    <source>
        <strain evidence="10">Susie</strain>
    </source>
</reference>
<accession>A0A2J8TPH9</accession>
<dbReference type="Pfam" id="PF00266">
    <property type="entry name" value="Aminotran_5"/>
    <property type="match status" value="1"/>
</dbReference>
<dbReference type="AlphaFoldDB" id="A0A2J8TPH9"/>
<dbReference type="EC" id="4.4.1.16" evidence="7"/>
<evidence type="ECO:0000256" key="2">
    <source>
        <dbReference type="ARBA" id="ARBA00004514"/>
    </source>
</evidence>
<dbReference type="InterPro" id="IPR000192">
    <property type="entry name" value="Aminotrans_V_dom"/>
</dbReference>
<dbReference type="EMBL" id="NDHI03003487">
    <property type="protein sequence ID" value="PNJ34935.1"/>
    <property type="molecule type" value="Genomic_DNA"/>
</dbReference>
<sequence>VEEQVAAVTFVPVSKVSGQAEVDDILAAVRPTTCLVTIMLANNETGVVMPVPEISQRIKALNQERVAAGLPPILVHTDAAQALGKQRVDVEDLGVDFLTIVGHKGRAACHRAGHESLAPALPPRLGFHPAPKAFVTLRVKRGGTQRRHKEAAGLCIAEHFSCVPLST</sequence>
<evidence type="ECO:0000256" key="1">
    <source>
        <dbReference type="ARBA" id="ARBA00001933"/>
    </source>
</evidence>
<dbReference type="InterPro" id="IPR015424">
    <property type="entry name" value="PyrdxlP-dep_Trfase"/>
</dbReference>
<keyword evidence="5" id="KW-0808">Transferase</keyword>